<organism evidence="16">
    <name type="scientific">Capitella teleta</name>
    <name type="common">Polychaete worm</name>
    <dbReference type="NCBI Taxonomy" id="283909"/>
    <lineage>
        <taxon>Eukaryota</taxon>
        <taxon>Metazoa</taxon>
        <taxon>Spiralia</taxon>
        <taxon>Lophotrochozoa</taxon>
        <taxon>Annelida</taxon>
        <taxon>Polychaeta</taxon>
        <taxon>Sedentaria</taxon>
        <taxon>Scolecida</taxon>
        <taxon>Capitellidae</taxon>
        <taxon>Capitella</taxon>
    </lineage>
</organism>
<evidence type="ECO:0000256" key="10">
    <source>
        <dbReference type="ARBA" id="ARBA00023136"/>
    </source>
</evidence>
<keyword evidence="6 12" id="KW-0812">Transmembrane</keyword>
<keyword evidence="8 12" id="KW-1133">Transmembrane helix</keyword>
<evidence type="ECO:0000256" key="7">
    <source>
        <dbReference type="ARBA" id="ARBA00022968"/>
    </source>
</evidence>
<dbReference type="Pfam" id="PF17039">
    <property type="entry name" value="Glyco_tran_10_N"/>
    <property type="match status" value="1"/>
</dbReference>
<keyword evidence="7" id="KW-0735">Signal-anchor</keyword>
<evidence type="ECO:0000313" key="16">
    <source>
        <dbReference type="EMBL" id="ELU07634.1"/>
    </source>
</evidence>
<evidence type="ECO:0000313" key="18">
    <source>
        <dbReference type="Proteomes" id="UP000014760"/>
    </source>
</evidence>
<dbReference type="InterPro" id="IPR031481">
    <property type="entry name" value="Glyco_tran_10_N"/>
</dbReference>
<evidence type="ECO:0000256" key="6">
    <source>
        <dbReference type="ARBA" id="ARBA00022692"/>
    </source>
</evidence>
<dbReference type="AlphaFoldDB" id="R7UM91"/>
<reference evidence="16 18" key="2">
    <citation type="journal article" date="2013" name="Nature">
        <title>Insights into bilaterian evolution from three spiralian genomes.</title>
        <authorList>
            <person name="Simakov O."/>
            <person name="Marletaz F."/>
            <person name="Cho S.J."/>
            <person name="Edsinger-Gonzales E."/>
            <person name="Havlak P."/>
            <person name="Hellsten U."/>
            <person name="Kuo D.H."/>
            <person name="Larsson T."/>
            <person name="Lv J."/>
            <person name="Arendt D."/>
            <person name="Savage R."/>
            <person name="Osoegawa K."/>
            <person name="de Jong P."/>
            <person name="Grimwood J."/>
            <person name="Chapman J.A."/>
            <person name="Shapiro H."/>
            <person name="Aerts A."/>
            <person name="Otillar R.P."/>
            <person name="Terry A.Y."/>
            <person name="Boore J.L."/>
            <person name="Grigoriev I.V."/>
            <person name="Lindberg D.R."/>
            <person name="Seaver E.C."/>
            <person name="Weisblat D.A."/>
            <person name="Putnam N.H."/>
            <person name="Rokhsar D.S."/>
        </authorList>
    </citation>
    <scope>NUCLEOTIDE SEQUENCE</scope>
    <source>
        <strain evidence="16 18">I ESC-2004</strain>
    </source>
</reference>
<evidence type="ECO:0000259" key="14">
    <source>
        <dbReference type="Pfam" id="PF00852"/>
    </source>
</evidence>
<dbReference type="InterPro" id="IPR038577">
    <property type="entry name" value="GT10-like_C_sf"/>
</dbReference>
<dbReference type="GO" id="GO:0032580">
    <property type="term" value="C:Golgi cisterna membrane"/>
    <property type="evidence" value="ECO:0007669"/>
    <property type="project" value="UniProtKB-SubCell"/>
</dbReference>
<comment type="similarity">
    <text evidence="3 12">Belongs to the glycosyltransferase 10 family.</text>
</comment>
<dbReference type="Gene3D" id="3.40.50.11660">
    <property type="entry name" value="Glycosyl transferase family 10, C-terminal domain"/>
    <property type="match status" value="1"/>
</dbReference>
<reference evidence="17" key="3">
    <citation type="submission" date="2015-06" db="UniProtKB">
        <authorList>
            <consortium name="EnsemblMetazoa"/>
        </authorList>
    </citation>
    <scope>IDENTIFICATION</scope>
</reference>
<feature type="domain" description="Fucosyltransferase N-terminal" evidence="15">
    <location>
        <begin position="75"/>
        <end position="179"/>
    </location>
</feature>
<dbReference type="EMBL" id="KB299712">
    <property type="protein sequence ID" value="ELU07634.1"/>
    <property type="molecule type" value="Genomic_DNA"/>
</dbReference>
<dbReference type="Proteomes" id="UP000014760">
    <property type="component" value="Unassembled WGS sequence"/>
</dbReference>
<sequence length="310" mass="35329">MTAATMTHSSDGKSEPLKSSCESSCSTRRFVLLGVGLVVSSLLLAWTRTSPAAKASTPAPPNRWGIPSNKNNEFMTILYWSNTPGEEKRELEWSRQRQPQAVSCQQNQIKCMFSSDQSLAPESDALLIHVSKTEHYPNTRPTKQKWIFYEGSSPPRKKGEYPAAFYHHDDHFNVISTYSPRQSQIPASMIPWAKCKQSSTLTEKPIDFSLDKSRKVAWLANRCETGSAREDYITELSKHIHVDIIGKCNSMHCPRINARYRSVCVRSDPYLCSLCNYLHKTKDVVNRTLNIEQYWNRESLCNDADAFYSF</sequence>
<keyword evidence="18" id="KW-1185">Reference proteome</keyword>
<dbReference type="EnsemblMetazoa" id="CapteT211675">
    <property type="protein sequence ID" value="CapteP211675"/>
    <property type="gene ID" value="CapteG211675"/>
</dbReference>
<dbReference type="UniPathway" id="UPA00378"/>
<dbReference type="PANTHER" id="PTHR48438">
    <property type="entry name" value="ALPHA-(1,3)-FUCOSYLTRANSFERASE C-RELATED"/>
    <property type="match status" value="1"/>
</dbReference>
<protein>
    <recommendedName>
        <fullName evidence="12">Fucosyltransferase</fullName>
        <ecNumber evidence="12">2.4.1.-</ecNumber>
    </recommendedName>
</protein>
<feature type="transmembrane region" description="Helical" evidence="12">
    <location>
        <begin position="30"/>
        <end position="47"/>
    </location>
</feature>
<evidence type="ECO:0000256" key="9">
    <source>
        <dbReference type="ARBA" id="ARBA00023034"/>
    </source>
</evidence>
<evidence type="ECO:0000256" key="13">
    <source>
        <dbReference type="SAM" id="MobiDB-lite"/>
    </source>
</evidence>
<evidence type="ECO:0000256" key="1">
    <source>
        <dbReference type="ARBA" id="ARBA00004323"/>
    </source>
</evidence>
<evidence type="ECO:0000256" key="8">
    <source>
        <dbReference type="ARBA" id="ARBA00022989"/>
    </source>
</evidence>
<comment type="subcellular location">
    <subcellularLocation>
        <location evidence="1">Golgi apparatus membrane</location>
        <topology evidence="1">Single-pass type II membrane protein</topology>
    </subcellularLocation>
    <subcellularLocation>
        <location evidence="12">Golgi apparatus</location>
        <location evidence="12">Golgi stack membrane</location>
        <topology evidence="12">Single-pass type II membrane protein</topology>
    </subcellularLocation>
</comment>
<dbReference type="PANTHER" id="PTHR48438:SF1">
    <property type="entry name" value="ALPHA-(1,3)-FUCOSYLTRANSFERASE C-RELATED"/>
    <property type="match status" value="1"/>
</dbReference>
<dbReference type="HOGENOM" id="CLU_897860_0_0_1"/>
<name>R7UM91_CAPTE</name>
<dbReference type="InterPro" id="IPR001503">
    <property type="entry name" value="Glyco_trans_10"/>
</dbReference>
<comment type="pathway">
    <text evidence="2">Protein modification; protein glycosylation.</text>
</comment>
<keyword evidence="9 12" id="KW-0333">Golgi apparatus</keyword>
<keyword evidence="11" id="KW-0325">Glycoprotein</keyword>
<evidence type="ECO:0000256" key="4">
    <source>
        <dbReference type="ARBA" id="ARBA00022676"/>
    </source>
</evidence>
<accession>R7UM91</accession>
<dbReference type="SUPFAM" id="SSF53756">
    <property type="entry name" value="UDP-Glycosyltransferase/glycogen phosphorylase"/>
    <property type="match status" value="1"/>
</dbReference>
<dbReference type="GO" id="GO:0008417">
    <property type="term" value="F:fucosyltransferase activity"/>
    <property type="evidence" value="ECO:0007669"/>
    <property type="project" value="InterPro"/>
</dbReference>
<gene>
    <name evidence="16" type="ORF">CAPTEDRAFT_211675</name>
</gene>
<dbReference type="EC" id="2.4.1.-" evidence="12"/>
<evidence type="ECO:0000256" key="11">
    <source>
        <dbReference type="ARBA" id="ARBA00023180"/>
    </source>
</evidence>
<evidence type="ECO:0000256" key="3">
    <source>
        <dbReference type="ARBA" id="ARBA00008919"/>
    </source>
</evidence>
<feature type="domain" description="Fucosyltransferase C-terminal" evidence="14">
    <location>
        <begin position="211"/>
        <end position="260"/>
    </location>
</feature>
<keyword evidence="4 12" id="KW-0328">Glycosyltransferase</keyword>
<reference evidence="18" key="1">
    <citation type="submission" date="2012-12" db="EMBL/GenBank/DDBJ databases">
        <authorList>
            <person name="Hellsten U."/>
            <person name="Grimwood J."/>
            <person name="Chapman J.A."/>
            <person name="Shapiro H."/>
            <person name="Aerts A."/>
            <person name="Otillar R.P."/>
            <person name="Terry A.Y."/>
            <person name="Boore J.L."/>
            <person name="Simakov O."/>
            <person name="Marletaz F."/>
            <person name="Cho S.-J."/>
            <person name="Edsinger-Gonzales E."/>
            <person name="Havlak P."/>
            <person name="Kuo D.-H."/>
            <person name="Larsson T."/>
            <person name="Lv J."/>
            <person name="Arendt D."/>
            <person name="Savage R."/>
            <person name="Osoegawa K."/>
            <person name="de Jong P."/>
            <person name="Lindberg D.R."/>
            <person name="Seaver E.C."/>
            <person name="Weisblat D.A."/>
            <person name="Putnam N.H."/>
            <person name="Grigoriev I.V."/>
            <person name="Rokhsar D.S."/>
        </authorList>
    </citation>
    <scope>NUCLEOTIDE SEQUENCE</scope>
    <source>
        <strain evidence="18">I ESC-2004</strain>
    </source>
</reference>
<evidence type="ECO:0000313" key="17">
    <source>
        <dbReference type="EnsemblMetazoa" id="CapteP211675"/>
    </source>
</evidence>
<evidence type="ECO:0000256" key="5">
    <source>
        <dbReference type="ARBA" id="ARBA00022679"/>
    </source>
</evidence>
<proteinExistence type="inferred from homology"/>
<dbReference type="InterPro" id="IPR055270">
    <property type="entry name" value="Glyco_tran_10_C"/>
</dbReference>
<feature type="region of interest" description="Disordered" evidence="13">
    <location>
        <begin position="1"/>
        <end position="20"/>
    </location>
</feature>
<dbReference type="GO" id="GO:0000139">
    <property type="term" value="C:Golgi membrane"/>
    <property type="evidence" value="ECO:0007669"/>
    <property type="project" value="UniProtKB-SubCell"/>
</dbReference>
<dbReference type="Pfam" id="PF00852">
    <property type="entry name" value="Glyco_transf_10"/>
    <property type="match status" value="1"/>
</dbReference>
<keyword evidence="10 12" id="KW-0472">Membrane</keyword>
<keyword evidence="5 12" id="KW-0808">Transferase</keyword>
<evidence type="ECO:0000256" key="2">
    <source>
        <dbReference type="ARBA" id="ARBA00004922"/>
    </source>
</evidence>
<evidence type="ECO:0000256" key="12">
    <source>
        <dbReference type="RuleBase" id="RU003832"/>
    </source>
</evidence>
<evidence type="ECO:0000259" key="15">
    <source>
        <dbReference type="Pfam" id="PF17039"/>
    </source>
</evidence>
<dbReference type="EMBL" id="AMQN01006997">
    <property type="status" value="NOT_ANNOTATED_CDS"/>
    <property type="molecule type" value="Genomic_DNA"/>
</dbReference>